<dbReference type="HOGENOM" id="CLU_027816_4_2_1"/>
<feature type="transmembrane region" description="Helical" evidence="7">
    <location>
        <begin position="433"/>
        <end position="454"/>
    </location>
</feature>
<comment type="subcellular location">
    <subcellularLocation>
        <location evidence="1">Membrane</location>
        <topology evidence="1">Multi-pass membrane protein</topology>
    </subcellularLocation>
</comment>
<feature type="transmembrane region" description="Helical" evidence="7">
    <location>
        <begin position="237"/>
        <end position="258"/>
    </location>
</feature>
<dbReference type="EMBL" id="KN847334">
    <property type="protein sequence ID" value="KIW45126.1"/>
    <property type="molecule type" value="Genomic_DNA"/>
</dbReference>
<proteinExistence type="inferred from homology"/>
<keyword evidence="5 7" id="KW-0472">Membrane</keyword>
<feature type="transmembrane region" description="Helical" evidence="7">
    <location>
        <begin position="352"/>
        <end position="372"/>
    </location>
</feature>
<feature type="transmembrane region" description="Helical" evidence="7">
    <location>
        <begin position="171"/>
        <end position="187"/>
    </location>
</feature>
<evidence type="ECO:0000313" key="9">
    <source>
        <dbReference type="EMBL" id="KIW45126.1"/>
    </source>
</evidence>
<feature type="transmembrane region" description="Helical" evidence="7">
    <location>
        <begin position="312"/>
        <end position="331"/>
    </location>
</feature>
<dbReference type="GO" id="GO:0016020">
    <property type="term" value="C:membrane"/>
    <property type="evidence" value="ECO:0007669"/>
    <property type="project" value="UniProtKB-SubCell"/>
</dbReference>
<name>A0A0D2AZ65_9EURO</name>
<organism evidence="9 10">
    <name type="scientific">Exophiala oligosperma</name>
    <dbReference type="NCBI Taxonomy" id="215243"/>
    <lineage>
        <taxon>Eukaryota</taxon>
        <taxon>Fungi</taxon>
        <taxon>Dikarya</taxon>
        <taxon>Ascomycota</taxon>
        <taxon>Pezizomycotina</taxon>
        <taxon>Eurotiomycetes</taxon>
        <taxon>Chaetothyriomycetidae</taxon>
        <taxon>Chaetothyriales</taxon>
        <taxon>Herpotrichiellaceae</taxon>
        <taxon>Exophiala</taxon>
    </lineage>
</organism>
<feature type="transmembrane region" description="Helical" evidence="7">
    <location>
        <begin position="194"/>
        <end position="217"/>
    </location>
</feature>
<feature type="transmembrane region" description="Helical" evidence="7">
    <location>
        <begin position="133"/>
        <end position="151"/>
    </location>
</feature>
<evidence type="ECO:0000313" key="10">
    <source>
        <dbReference type="Proteomes" id="UP000053342"/>
    </source>
</evidence>
<feature type="region of interest" description="Disordered" evidence="6">
    <location>
        <begin position="1"/>
        <end position="25"/>
    </location>
</feature>
<evidence type="ECO:0000256" key="6">
    <source>
        <dbReference type="SAM" id="MobiDB-lite"/>
    </source>
</evidence>
<evidence type="ECO:0000259" key="8">
    <source>
        <dbReference type="Pfam" id="PF01490"/>
    </source>
</evidence>
<keyword evidence="3 7" id="KW-0812">Transmembrane</keyword>
<protein>
    <recommendedName>
        <fullName evidence="8">Amino acid transporter transmembrane domain-containing protein</fullName>
    </recommendedName>
</protein>
<dbReference type="Pfam" id="PF01490">
    <property type="entry name" value="Aa_trans"/>
    <property type="match status" value="1"/>
</dbReference>
<comment type="similarity">
    <text evidence="2">Belongs to the amino acid/polyamine transporter 2 family.</text>
</comment>
<feature type="transmembrane region" description="Helical" evidence="7">
    <location>
        <begin position="378"/>
        <end position="405"/>
    </location>
</feature>
<dbReference type="GO" id="GO:0015179">
    <property type="term" value="F:L-amino acid transmembrane transporter activity"/>
    <property type="evidence" value="ECO:0007669"/>
    <property type="project" value="TreeGrafter"/>
</dbReference>
<evidence type="ECO:0000256" key="2">
    <source>
        <dbReference type="ARBA" id="ARBA00008066"/>
    </source>
</evidence>
<sequence length="472" mass="50993">MMTDSEKYRYTGPGDDEFEPEGLSATRSGRYSNGAPAGYHAHDVFGNEENAAIKYKTLSWPLVAVLMIAEIVSNGMLSLPAATAVVGIVPGVVLIAFLGIFALYTSLILIDFKLNHPEVHNMGDAGMIMGGPILREILSAGTVIFAVFATGSQLLAGQITLGVLSENKLCLMLYTGIFAIPTLVLSFPRTLDSLSWLCIPSCICILVAGIVGMGAAGGHPAPDRHVDIARSASFYDAFVSITNPVFAYAGHFMFFILISEMRRPQDAKKAAWVLQVFATTFYIVFTVVMYVYLGPSVQSPAFSSLPTKWAKATYGIALPNFLIAGSLYSHTAAKLFFIRLFRRTRHLHEHTVLGWTTWTILIILANGAAFVLAVGVPIFAYLVSIAASLFASWYTYGIAGAFWLYDSWHGLDKGRLRGVYGITAWKGSPFKTVLNSLTFLAGAFICIAGTYVSIKLIIDAYSSGSVGAPFAC</sequence>
<dbReference type="STRING" id="215243.A0A0D2AZ65"/>
<dbReference type="VEuPathDB" id="FungiDB:PV06_03539"/>
<dbReference type="OrthoDB" id="294730at2759"/>
<dbReference type="PANTHER" id="PTHR22950">
    <property type="entry name" value="AMINO ACID TRANSPORTER"/>
    <property type="match status" value="1"/>
</dbReference>
<gene>
    <name evidence="9" type="ORF">PV06_03539</name>
</gene>
<dbReference type="RefSeq" id="XP_016265342.1">
    <property type="nucleotide sequence ID" value="XM_016404337.1"/>
</dbReference>
<dbReference type="Proteomes" id="UP000053342">
    <property type="component" value="Unassembled WGS sequence"/>
</dbReference>
<dbReference type="PANTHER" id="PTHR22950:SF479">
    <property type="entry name" value="AMINO ACID TRANSPORTER (EUROFUNG)-RELATED"/>
    <property type="match status" value="1"/>
</dbReference>
<feature type="transmembrane region" description="Helical" evidence="7">
    <location>
        <begin position="270"/>
        <end position="292"/>
    </location>
</feature>
<evidence type="ECO:0000256" key="5">
    <source>
        <dbReference type="ARBA" id="ARBA00023136"/>
    </source>
</evidence>
<evidence type="ECO:0000256" key="3">
    <source>
        <dbReference type="ARBA" id="ARBA00022692"/>
    </source>
</evidence>
<reference evidence="9 10" key="1">
    <citation type="submission" date="2015-01" db="EMBL/GenBank/DDBJ databases">
        <title>The Genome Sequence of Exophiala oligosperma CBS72588.</title>
        <authorList>
            <consortium name="The Broad Institute Genomics Platform"/>
            <person name="Cuomo C."/>
            <person name="de Hoog S."/>
            <person name="Gorbushina A."/>
            <person name="Stielow B."/>
            <person name="Teixiera M."/>
            <person name="Abouelleil A."/>
            <person name="Chapman S.B."/>
            <person name="Priest M."/>
            <person name="Young S.K."/>
            <person name="Wortman J."/>
            <person name="Nusbaum C."/>
            <person name="Birren B."/>
        </authorList>
    </citation>
    <scope>NUCLEOTIDE SEQUENCE [LARGE SCALE GENOMIC DNA]</scope>
    <source>
        <strain evidence="9 10">CBS 72588</strain>
    </source>
</reference>
<dbReference type="InterPro" id="IPR013057">
    <property type="entry name" value="AA_transpt_TM"/>
</dbReference>
<feature type="transmembrane region" description="Helical" evidence="7">
    <location>
        <begin position="62"/>
        <end position="82"/>
    </location>
</feature>
<evidence type="ECO:0000256" key="7">
    <source>
        <dbReference type="SAM" id="Phobius"/>
    </source>
</evidence>
<dbReference type="GeneID" id="27355613"/>
<feature type="domain" description="Amino acid transporter transmembrane" evidence="8">
    <location>
        <begin position="57"/>
        <end position="454"/>
    </location>
</feature>
<evidence type="ECO:0000256" key="1">
    <source>
        <dbReference type="ARBA" id="ARBA00004141"/>
    </source>
</evidence>
<accession>A0A0D2AZ65</accession>
<evidence type="ECO:0000256" key="4">
    <source>
        <dbReference type="ARBA" id="ARBA00022989"/>
    </source>
</evidence>
<keyword evidence="4 7" id="KW-1133">Transmembrane helix</keyword>
<keyword evidence="10" id="KW-1185">Reference proteome</keyword>
<dbReference type="AlphaFoldDB" id="A0A0D2AZ65"/>
<feature type="transmembrane region" description="Helical" evidence="7">
    <location>
        <begin position="88"/>
        <end position="112"/>
    </location>
</feature>